<keyword evidence="1" id="KW-0175">Coiled coil</keyword>
<name>A0ABD0YKW6_9HEMI</name>
<gene>
    <name evidence="2" type="ORF">AAG570_011442</name>
</gene>
<proteinExistence type="predicted"/>
<protein>
    <recommendedName>
        <fullName evidence="4">Dystrophin</fullName>
    </recommendedName>
</protein>
<dbReference type="EMBL" id="JBFDAA010000006">
    <property type="protein sequence ID" value="KAL1131830.1"/>
    <property type="molecule type" value="Genomic_DNA"/>
</dbReference>
<keyword evidence="3" id="KW-1185">Reference proteome</keyword>
<evidence type="ECO:0000313" key="2">
    <source>
        <dbReference type="EMBL" id="KAL1131830.1"/>
    </source>
</evidence>
<feature type="coiled-coil region" evidence="1">
    <location>
        <begin position="5"/>
        <end position="55"/>
    </location>
</feature>
<evidence type="ECO:0000256" key="1">
    <source>
        <dbReference type="SAM" id="Coils"/>
    </source>
</evidence>
<evidence type="ECO:0000313" key="3">
    <source>
        <dbReference type="Proteomes" id="UP001558652"/>
    </source>
</evidence>
<comment type="caution">
    <text evidence="2">The sequence shown here is derived from an EMBL/GenBank/DDBJ whole genome shotgun (WGS) entry which is preliminary data.</text>
</comment>
<reference evidence="2 3" key="1">
    <citation type="submission" date="2024-07" db="EMBL/GenBank/DDBJ databases">
        <title>Chromosome-level genome assembly of the water stick insect Ranatra chinensis (Heteroptera: Nepidae).</title>
        <authorList>
            <person name="Liu X."/>
        </authorList>
    </citation>
    <scope>NUCLEOTIDE SEQUENCE [LARGE SCALE GENOMIC DNA]</scope>
    <source>
        <strain evidence="2">Cailab_2021Rc</strain>
        <tissue evidence="2">Muscle</tissue>
    </source>
</reference>
<organism evidence="2 3">
    <name type="scientific">Ranatra chinensis</name>
    <dbReference type="NCBI Taxonomy" id="642074"/>
    <lineage>
        <taxon>Eukaryota</taxon>
        <taxon>Metazoa</taxon>
        <taxon>Ecdysozoa</taxon>
        <taxon>Arthropoda</taxon>
        <taxon>Hexapoda</taxon>
        <taxon>Insecta</taxon>
        <taxon>Pterygota</taxon>
        <taxon>Neoptera</taxon>
        <taxon>Paraneoptera</taxon>
        <taxon>Hemiptera</taxon>
        <taxon>Heteroptera</taxon>
        <taxon>Panheteroptera</taxon>
        <taxon>Nepomorpha</taxon>
        <taxon>Nepidae</taxon>
        <taxon>Ranatrinae</taxon>
        <taxon>Ranatra</taxon>
    </lineage>
</organism>
<sequence length="165" mass="19350">VKEKLVRLRTEIDKVEQKRNRVLRKVQGESRDNVIRAVERLKQEWQTVNEDLNERQSRLAGCREQWDALKKNCEMFESWIKPMEFAVEELEKNIGISSIVEIKSHLRDLEKQATTKTGIVNNLVSGGRDMVTQGGLQARQLWQSVEALRHRWTVLLAKFKAIREK</sequence>
<dbReference type="Proteomes" id="UP001558652">
    <property type="component" value="Unassembled WGS sequence"/>
</dbReference>
<feature type="non-terminal residue" evidence="2">
    <location>
        <position position="1"/>
    </location>
</feature>
<evidence type="ECO:0008006" key="4">
    <source>
        <dbReference type="Google" id="ProtNLM"/>
    </source>
</evidence>
<dbReference type="SUPFAM" id="SSF46966">
    <property type="entry name" value="Spectrin repeat"/>
    <property type="match status" value="1"/>
</dbReference>
<dbReference type="AlphaFoldDB" id="A0ABD0YKW6"/>
<dbReference type="Pfam" id="PF00435">
    <property type="entry name" value="Spectrin"/>
    <property type="match status" value="1"/>
</dbReference>
<accession>A0ABD0YKW6</accession>
<dbReference type="Gene3D" id="1.20.58.60">
    <property type="match status" value="1"/>
</dbReference>
<dbReference type="InterPro" id="IPR002017">
    <property type="entry name" value="Spectrin_repeat"/>
</dbReference>